<dbReference type="PROSITE" id="PS50109">
    <property type="entry name" value="HIS_KIN"/>
    <property type="match status" value="1"/>
</dbReference>
<evidence type="ECO:0000256" key="9">
    <source>
        <dbReference type="SAM" id="Coils"/>
    </source>
</evidence>
<keyword evidence="6" id="KW-0902">Two-component regulatory system</keyword>
<dbReference type="SUPFAM" id="SSF55781">
    <property type="entry name" value="GAF domain-like"/>
    <property type="match status" value="1"/>
</dbReference>
<dbReference type="SUPFAM" id="SSF52172">
    <property type="entry name" value="CheY-like"/>
    <property type="match status" value="1"/>
</dbReference>
<sequence>MRTIVLKRKPKEHKKVLYQILHSLGDHCLIVDKEGHVIERIPHDVQEGNIPFLSREKIQDLFPDKIANDLLAVIENVITTKRSDFFESTLVTTDKDLTYKVYIVLFQHNKAICLFHDITNCMLKEDKISEQNKYLQLLHDTAIDIMANVSLKERYVAILDKVTRFIDTDHGFIALWEPTRQEYIIAHAIGSHTQHIGLPLGHPLLDDELEKGEIKYCQRPSIPTHSEHPDVSWVKSYALIPLHFNKQLIGLIGISFVTEGERIGREEMEWLEGVGRLSSIAVNNACLYERLQVELNRVKRMEEENRLSEKKQRAIINVLPDLFMLIHRNGIVADCKIPEGFPTMLTENYCKGKHYLKILEDFKMTNHKEIFDEAITKGKPILLHYDIFVGEKHCQREGRLIPDGDAVVLSIRDITDQRNNEERLRRYQKMEAVGTLTGGIAHEFNNMLAIITGFTELNLEMVPAGTVLHDNNKKIMATCLRAKDLIQRMLTFSRQTDAKRELVRLSNMVKETMEFVRMILPTNISVRIKLDQSGDDFVWVDPVQIHQLIVNLCANAEHAMRKQGGELTIALQIIEHRHNDASRIEVPPGEYVKLSISDTGSGIDHTIKERIFDPFFTTKRSGEGSGMGLAVVHGIVAEHGGAITVESHHGLGASFHVFFPRVSGNNRLDGVMSVSEYEREIAGKKKKGAVLFVDDEELIVDYGVKMLETLGYAVTPTTSAREALQLFRIDPYKYDAVVTDQTMPDITGDKLSCELLKIRPDVPIVLCTGFSYSVNEMRANSLGIKAFLEKPLLKNELETVLNKLLTAREA</sequence>
<feature type="domain" description="Histidine kinase" evidence="10">
    <location>
        <begin position="439"/>
        <end position="663"/>
    </location>
</feature>
<comment type="catalytic activity">
    <reaction evidence="1">
        <text>ATP + protein L-histidine = ADP + protein N-phospho-L-histidine.</text>
        <dbReference type="EC" id="2.7.13.3"/>
    </reaction>
</comment>
<protein>
    <recommendedName>
        <fullName evidence="3">Stage 0 sporulation protein A homolog</fullName>
        <ecNumber evidence="2">2.7.13.3</ecNumber>
    </recommendedName>
</protein>
<evidence type="ECO:0000313" key="12">
    <source>
        <dbReference type="EMBL" id="MZP43264.1"/>
    </source>
</evidence>
<reference evidence="12 13" key="1">
    <citation type="submission" date="2020-01" db="EMBL/GenBank/DDBJ databases">
        <title>Whole genome sequence of Heliobacterium gestii DSM 11169.</title>
        <authorList>
            <person name="Kyndt J.A."/>
            <person name="Meyer T.E."/>
        </authorList>
    </citation>
    <scope>NUCLEOTIDE SEQUENCE [LARGE SCALE GENOMIC DNA]</scope>
    <source>
        <strain evidence="12 13">DSM 11169</strain>
    </source>
</reference>
<dbReference type="OrthoDB" id="9784397at2"/>
<organism evidence="12 13">
    <name type="scientific">Heliomicrobium gestii</name>
    <name type="common">Heliobacterium gestii</name>
    <dbReference type="NCBI Taxonomy" id="2699"/>
    <lineage>
        <taxon>Bacteria</taxon>
        <taxon>Bacillati</taxon>
        <taxon>Bacillota</taxon>
        <taxon>Clostridia</taxon>
        <taxon>Eubacteriales</taxon>
        <taxon>Heliobacteriaceae</taxon>
        <taxon>Heliomicrobium</taxon>
    </lineage>
</organism>
<evidence type="ECO:0000256" key="4">
    <source>
        <dbReference type="ARBA" id="ARBA00022679"/>
    </source>
</evidence>
<dbReference type="InterPro" id="IPR011006">
    <property type="entry name" value="CheY-like_superfamily"/>
</dbReference>
<keyword evidence="4" id="KW-0808">Transferase</keyword>
<evidence type="ECO:0000256" key="6">
    <source>
        <dbReference type="ARBA" id="ARBA00023012"/>
    </source>
</evidence>
<dbReference type="SUPFAM" id="SSF47384">
    <property type="entry name" value="Homodimeric domain of signal transducing histidine kinase"/>
    <property type="match status" value="1"/>
</dbReference>
<evidence type="ECO:0000256" key="1">
    <source>
        <dbReference type="ARBA" id="ARBA00000085"/>
    </source>
</evidence>
<dbReference type="Gene3D" id="3.40.50.2300">
    <property type="match status" value="1"/>
</dbReference>
<feature type="modified residue" description="4-aspartylphosphate" evidence="8">
    <location>
        <position position="740"/>
    </location>
</feature>
<dbReference type="SMART" id="SM00387">
    <property type="entry name" value="HATPase_c"/>
    <property type="match status" value="1"/>
</dbReference>
<evidence type="ECO:0000256" key="3">
    <source>
        <dbReference type="ARBA" id="ARBA00018672"/>
    </source>
</evidence>
<evidence type="ECO:0000256" key="8">
    <source>
        <dbReference type="PROSITE-ProRule" id="PRU00169"/>
    </source>
</evidence>
<keyword evidence="13" id="KW-1185">Reference proteome</keyword>
<dbReference type="Gene3D" id="3.30.450.20">
    <property type="entry name" value="PAS domain"/>
    <property type="match status" value="1"/>
</dbReference>
<dbReference type="InterPro" id="IPR003018">
    <property type="entry name" value="GAF"/>
</dbReference>
<dbReference type="EMBL" id="WXEX01000007">
    <property type="protein sequence ID" value="MZP43264.1"/>
    <property type="molecule type" value="Genomic_DNA"/>
</dbReference>
<evidence type="ECO:0000313" key="13">
    <source>
        <dbReference type="Proteomes" id="UP000471031"/>
    </source>
</evidence>
<dbReference type="InterPro" id="IPR036097">
    <property type="entry name" value="HisK_dim/P_sf"/>
</dbReference>
<dbReference type="PANTHER" id="PTHR43065:SF42">
    <property type="entry name" value="TWO-COMPONENT SENSOR PPRA"/>
    <property type="match status" value="1"/>
</dbReference>
<accession>A0A845LD19</accession>
<proteinExistence type="predicted"/>
<comment type="function">
    <text evidence="7">May play the central regulatory role in sporulation. It may be an element of the effector pathway responsible for the activation of sporulation genes in response to nutritional stress. Spo0A may act in concert with spo0H (a sigma factor) to control the expression of some genes that are critical to the sporulation process.</text>
</comment>
<dbReference type="GO" id="GO:0000155">
    <property type="term" value="F:phosphorelay sensor kinase activity"/>
    <property type="evidence" value="ECO:0007669"/>
    <property type="project" value="InterPro"/>
</dbReference>
<dbReference type="Gene3D" id="3.30.565.10">
    <property type="entry name" value="Histidine kinase-like ATPase, C-terminal domain"/>
    <property type="match status" value="1"/>
</dbReference>
<evidence type="ECO:0000256" key="5">
    <source>
        <dbReference type="ARBA" id="ARBA00022777"/>
    </source>
</evidence>
<evidence type="ECO:0000259" key="11">
    <source>
        <dbReference type="PROSITE" id="PS50110"/>
    </source>
</evidence>
<dbReference type="PROSITE" id="PS50110">
    <property type="entry name" value="RESPONSE_REGULATORY"/>
    <property type="match status" value="1"/>
</dbReference>
<dbReference type="Pfam" id="PF00072">
    <property type="entry name" value="Response_reg"/>
    <property type="match status" value="1"/>
</dbReference>
<gene>
    <name evidence="12" type="ORF">GTO89_09455</name>
</gene>
<dbReference type="Pfam" id="PF02518">
    <property type="entry name" value="HATPase_c"/>
    <property type="match status" value="1"/>
</dbReference>
<evidence type="ECO:0000259" key="10">
    <source>
        <dbReference type="PROSITE" id="PS50109"/>
    </source>
</evidence>
<dbReference type="EC" id="2.7.13.3" evidence="2"/>
<dbReference type="InterPro" id="IPR004358">
    <property type="entry name" value="Sig_transdc_His_kin-like_C"/>
</dbReference>
<dbReference type="SMART" id="SM00065">
    <property type="entry name" value="GAF"/>
    <property type="match status" value="1"/>
</dbReference>
<dbReference type="PANTHER" id="PTHR43065">
    <property type="entry name" value="SENSOR HISTIDINE KINASE"/>
    <property type="match status" value="1"/>
</dbReference>
<comment type="caution">
    <text evidence="12">The sequence shown here is derived from an EMBL/GenBank/DDBJ whole genome shotgun (WGS) entry which is preliminary data.</text>
</comment>
<dbReference type="InterPro" id="IPR001789">
    <property type="entry name" value="Sig_transdc_resp-reg_receiver"/>
</dbReference>
<keyword evidence="9" id="KW-0175">Coiled coil</keyword>
<dbReference type="CDD" id="cd00156">
    <property type="entry name" value="REC"/>
    <property type="match status" value="1"/>
</dbReference>
<dbReference type="PRINTS" id="PR00344">
    <property type="entry name" value="BCTRLSENSOR"/>
</dbReference>
<dbReference type="Proteomes" id="UP000471031">
    <property type="component" value="Unassembled WGS sequence"/>
</dbReference>
<dbReference type="InterPro" id="IPR036890">
    <property type="entry name" value="HATPase_C_sf"/>
</dbReference>
<evidence type="ECO:0000256" key="7">
    <source>
        <dbReference type="ARBA" id="ARBA00024867"/>
    </source>
</evidence>
<dbReference type="SUPFAM" id="SSF55874">
    <property type="entry name" value="ATPase domain of HSP90 chaperone/DNA topoisomerase II/histidine kinase"/>
    <property type="match status" value="1"/>
</dbReference>
<dbReference type="InterPro" id="IPR005467">
    <property type="entry name" value="His_kinase_dom"/>
</dbReference>
<evidence type="ECO:0000256" key="2">
    <source>
        <dbReference type="ARBA" id="ARBA00012438"/>
    </source>
</evidence>
<dbReference type="RefSeq" id="WP_161261843.1">
    <property type="nucleotide sequence ID" value="NZ_JAFBDC010000013.1"/>
</dbReference>
<keyword evidence="8" id="KW-0597">Phosphoprotein</keyword>
<dbReference type="Gene3D" id="3.30.450.40">
    <property type="match status" value="1"/>
</dbReference>
<name>A0A845LD19_HELGE</name>
<keyword evidence="5" id="KW-0418">Kinase</keyword>
<dbReference type="InterPro" id="IPR029016">
    <property type="entry name" value="GAF-like_dom_sf"/>
</dbReference>
<dbReference type="AlphaFoldDB" id="A0A845LD19"/>
<feature type="coiled-coil region" evidence="9">
    <location>
        <begin position="284"/>
        <end position="311"/>
    </location>
</feature>
<dbReference type="Gene3D" id="1.10.287.130">
    <property type="match status" value="1"/>
</dbReference>
<dbReference type="SMART" id="SM00448">
    <property type="entry name" value="REC"/>
    <property type="match status" value="1"/>
</dbReference>
<feature type="domain" description="Response regulatory" evidence="11">
    <location>
        <begin position="689"/>
        <end position="805"/>
    </location>
</feature>
<dbReference type="InterPro" id="IPR003594">
    <property type="entry name" value="HATPase_dom"/>
</dbReference>